<dbReference type="Pfam" id="PF23265">
    <property type="entry name" value="Ig-like_KY"/>
    <property type="match status" value="3"/>
</dbReference>
<evidence type="ECO:0000313" key="4">
    <source>
        <dbReference type="RefSeq" id="XP_030628228.1"/>
    </source>
</evidence>
<dbReference type="CTD" id="339855"/>
<dbReference type="PANTHER" id="PTHR46333">
    <property type="entry name" value="CYTOKINESIS PROTEIN 3"/>
    <property type="match status" value="1"/>
</dbReference>
<organism evidence="3 4">
    <name type="scientific">Chanos chanos</name>
    <name type="common">Milkfish</name>
    <name type="synonym">Mugil chanos</name>
    <dbReference type="NCBI Taxonomy" id="29144"/>
    <lineage>
        <taxon>Eukaryota</taxon>
        <taxon>Metazoa</taxon>
        <taxon>Chordata</taxon>
        <taxon>Craniata</taxon>
        <taxon>Vertebrata</taxon>
        <taxon>Euteleostomi</taxon>
        <taxon>Actinopterygii</taxon>
        <taxon>Neopterygii</taxon>
        <taxon>Teleostei</taxon>
        <taxon>Ostariophysi</taxon>
        <taxon>Gonorynchiformes</taxon>
        <taxon>Chanidae</taxon>
        <taxon>Chanos</taxon>
    </lineage>
</organism>
<dbReference type="InterPro" id="IPR038765">
    <property type="entry name" value="Papain-like_cys_pep_sf"/>
</dbReference>
<gene>
    <name evidence="4" type="primary">ky</name>
</gene>
<dbReference type="Gene3D" id="3.10.620.30">
    <property type="match status" value="1"/>
</dbReference>
<dbReference type="InterPro" id="IPR052557">
    <property type="entry name" value="CAP/Cytokinesis_protein"/>
</dbReference>
<feature type="compositionally biased region" description="Basic and acidic residues" evidence="1">
    <location>
        <begin position="107"/>
        <end position="121"/>
    </location>
</feature>
<feature type="domain" description="Transglutaminase-like" evidence="2">
    <location>
        <begin position="300"/>
        <end position="369"/>
    </location>
</feature>
<dbReference type="AlphaFoldDB" id="A0A6J2V906"/>
<keyword evidence="3" id="KW-1185">Reference proteome</keyword>
<dbReference type="SUPFAM" id="SSF54001">
    <property type="entry name" value="Cysteine proteinases"/>
    <property type="match status" value="1"/>
</dbReference>
<sequence length="899" mass="99663">MTDSEAQRFSFPITCSSCHVQTNQPQPSGPLRLIQDPNHNTEHQNTEPEQDSSEPKHECENQKPQNAGGEHENAELQPQNTQSEWQNAQLEFPASGSLEVGFRRIQETTKHPLDKRKEGKKSLSPAGGPCKPHPIMPALEGVVSRRAVFEKWAGLTCEEQRPSTKRQLSVESAAKCVSVRKRSTVTKSNDEPTKFFTQPNKQFQRPCSPTENISQRKPRKHLFRSSEVFHRVDTHAINVGRQLKEKGEFSAKSIARSVTQGARNELEKLRAIWVWLCHNIKYDLEGYLGLSQKLCSPDEVIKEGRGVCCGYSSICLEMCREVGIECQEVSGFSKGIGHQAGQRLADKQSDHMWNAVWVGGQWGLLDACWGAGTVDMETKTFKERFDDFYFLTEPSEFIETHFPDDQHWQLLSTPISVEEFEQRALKTSAFFTLGLTLTQPKQYKLTTDDGEATVSLSSSRPLTFAYELKQRGVQGQREVDSSCALLSVTHLGMNLRLLPPEIGTYELKLFARPESNSGVLRWVCSLDLECASVRPSQSLPDNPFLSWGLVASAAQLGVQGCSSGTGGEAIEVGEGGQCEVVLATSRPLMMLCELAQPDLDPAVAKRCLATQITPDKLICHVLCPHRGFYRLSVFVRDYNNNGGPLQNVGNFLLHCKNRGVNLNCLFPPDLGPWCGPGLRTQEAGLSHFSHTGGLVNMPQGRCNITFHCSSPDIQVHTVLSAESHQETTANANQALGARLNTPFPLSRYVLLTLTDNKVTVSVCVPQPGVYRLGLYGRTSPQKDYAPLCDFVLRSACELRGDPFPCAYSAWSRGCVLLEPRGGLLAPRSWVCFRVRVPGAKRVCVRGEKAAELKMNKSRVWEGEVYTGDAAQIQLAAVTTETNNMPVLMAFDVLSLENEP</sequence>
<dbReference type="GeneID" id="115810436"/>
<evidence type="ECO:0000256" key="1">
    <source>
        <dbReference type="SAM" id="MobiDB-lite"/>
    </source>
</evidence>
<feature type="region of interest" description="Disordered" evidence="1">
    <location>
        <begin position="188"/>
        <end position="216"/>
    </location>
</feature>
<feature type="compositionally biased region" description="Polar residues" evidence="1">
    <location>
        <begin position="13"/>
        <end position="26"/>
    </location>
</feature>
<name>A0A6J2V906_CHACN</name>
<dbReference type="InterPro" id="IPR056564">
    <property type="entry name" value="Ig-like_KY"/>
</dbReference>
<dbReference type="PANTHER" id="PTHR46333:SF4">
    <property type="entry name" value="TRANSGLUTAMINASE-LIKE DOMAIN-CONTAINING PROTEIN"/>
    <property type="match status" value="1"/>
</dbReference>
<dbReference type="InParanoid" id="A0A6J2V906"/>
<dbReference type="SMART" id="SM00460">
    <property type="entry name" value="TGc"/>
    <property type="match status" value="1"/>
</dbReference>
<feature type="region of interest" description="Disordered" evidence="1">
    <location>
        <begin position="1"/>
        <end position="84"/>
    </location>
</feature>
<accession>A0A6J2V906</accession>
<reference evidence="4" key="1">
    <citation type="submission" date="2025-08" db="UniProtKB">
        <authorList>
            <consortium name="RefSeq"/>
        </authorList>
    </citation>
    <scope>IDENTIFICATION</scope>
</reference>
<dbReference type="Proteomes" id="UP000504632">
    <property type="component" value="Chromosome 4"/>
</dbReference>
<dbReference type="InterPro" id="IPR002931">
    <property type="entry name" value="Transglutaminase-like"/>
</dbReference>
<proteinExistence type="predicted"/>
<feature type="compositionally biased region" description="Polar residues" evidence="1">
    <location>
        <begin position="195"/>
        <end position="215"/>
    </location>
</feature>
<evidence type="ECO:0000313" key="3">
    <source>
        <dbReference type="Proteomes" id="UP000504632"/>
    </source>
</evidence>
<evidence type="ECO:0000259" key="2">
    <source>
        <dbReference type="SMART" id="SM00460"/>
    </source>
</evidence>
<dbReference type="Pfam" id="PF01841">
    <property type="entry name" value="Transglut_core"/>
    <property type="match status" value="1"/>
</dbReference>
<feature type="region of interest" description="Disordered" evidence="1">
    <location>
        <begin position="107"/>
        <end position="133"/>
    </location>
</feature>
<dbReference type="GO" id="GO:0005737">
    <property type="term" value="C:cytoplasm"/>
    <property type="evidence" value="ECO:0007669"/>
    <property type="project" value="TreeGrafter"/>
</dbReference>
<protein>
    <submittedName>
        <fullName evidence="4">Uncharacterized protein ky</fullName>
    </submittedName>
</protein>
<dbReference type="RefSeq" id="XP_030628228.1">
    <property type="nucleotide sequence ID" value="XM_030772368.1"/>
</dbReference>
<dbReference type="OrthoDB" id="6129702at2759"/>